<dbReference type="PIRSF" id="PIRSF017082">
    <property type="entry name" value="YflP"/>
    <property type="match status" value="1"/>
</dbReference>
<dbReference type="InterPro" id="IPR005064">
    <property type="entry name" value="BUG"/>
</dbReference>
<dbReference type="KEGG" id="cmet:K6K41_27640"/>
<gene>
    <name evidence="3" type="ORF">K6K41_27640</name>
</gene>
<sequence>MRIIAALAALCLMAGAAHAQDDYPSRPVTVIVPYAAGGPTDAIARMTAEGMGRALGKQFVVENVTGAGGTLASTRVARSDPDGYTLMVHHIGISTAPALYRKLSFDTKTAFAPIGLISDAPSTVITRTDFPANTLEELVAKIKADGDKLTYAHAGLGASSHLCGVLFQSAIGAQMTTVPYKGNGPIMTDLMGKQIDMTCDQATNTTGPITEGKVKAFAVTAPKRLTQLPNVPTTGEAGLKGFEMSTWHGIYAPAGTPDAIIQKLSGALQTTLADPALQEKFAKIATTAATKDQATPAALKARLISEIDRWGPVIKAAGQFAD</sequence>
<dbReference type="PANTHER" id="PTHR42928:SF5">
    <property type="entry name" value="BLR1237 PROTEIN"/>
    <property type="match status" value="1"/>
</dbReference>
<evidence type="ECO:0000313" key="3">
    <source>
        <dbReference type="EMBL" id="QZO00229.1"/>
    </source>
</evidence>
<dbReference type="Gene3D" id="3.40.190.10">
    <property type="entry name" value="Periplasmic binding protein-like II"/>
    <property type="match status" value="1"/>
</dbReference>
<comment type="similarity">
    <text evidence="1">Belongs to the UPF0065 (bug) family.</text>
</comment>
<evidence type="ECO:0000256" key="2">
    <source>
        <dbReference type="SAM" id="SignalP"/>
    </source>
</evidence>
<evidence type="ECO:0000256" key="1">
    <source>
        <dbReference type="ARBA" id="ARBA00006987"/>
    </source>
</evidence>
<keyword evidence="2" id="KW-0732">Signal</keyword>
<feature type="signal peptide" evidence="2">
    <location>
        <begin position="1"/>
        <end position="19"/>
    </location>
</feature>
<dbReference type="RefSeq" id="WP_261403405.1">
    <property type="nucleotide sequence ID" value="NZ_CP081869.1"/>
</dbReference>
<dbReference type="PANTHER" id="PTHR42928">
    <property type="entry name" value="TRICARBOXYLATE-BINDING PROTEIN"/>
    <property type="match status" value="1"/>
</dbReference>
<evidence type="ECO:0000313" key="4">
    <source>
        <dbReference type="Proteomes" id="UP000825701"/>
    </source>
</evidence>
<feature type="chain" id="PRO_5039484022" evidence="2">
    <location>
        <begin position="20"/>
        <end position="322"/>
    </location>
</feature>
<organism evidence="3 4">
    <name type="scientific">Chenggangzhangella methanolivorans</name>
    <dbReference type="NCBI Taxonomy" id="1437009"/>
    <lineage>
        <taxon>Bacteria</taxon>
        <taxon>Pseudomonadati</taxon>
        <taxon>Pseudomonadota</taxon>
        <taxon>Alphaproteobacteria</taxon>
        <taxon>Hyphomicrobiales</taxon>
        <taxon>Methylopilaceae</taxon>
        <taxon>Chenggangzhangella</taxon>
    </lineage>
</organism>
<proteinExistence type="inferred from homology"/>
<keyword evidence="4" id="KW-1185">Reference proteome</keyword>
<reference evidence="3" key="1">
    <citation type="submission" date="2021-08" db="EMBL/GenBank/DDBJ databases">
        <authorList>
            <person name="Zhang H."/>
            <person name="Xu M."/>
            <person name="Yu Z."/>
            <person name="Yang L."/>
            <person name="Cai Y."/>
        </authorList>
    </citation>
    <scope>NUCLEOTIDE SEQUENCE</scope>
    <source>
        <strain evidence="3">CHL1</strain>
    </source>
</reference>
<dbReference type="AlphaFoldDB" id="A0A9E6UNI2"/>
<protein>
    <submittedName>
        <fullName evidence="3">Tripartite tricarboxylate transporter substrate binding protein BugD</fullName>
    </submittedName>
</protein>
<dbReference type="Pfam" id="PF03401">
    <property type="entry name" value="TctC"/>
    <property type="match status" value="1"/>
</dbReference>
<dbReference type="InterPro" id="IPR042100">
    <property type="entry name" value="Bug_dom1"/>
</dbReference>
<dbReference type="EMBL" id="CP081869">
    <property type="protein sequence ID" value="QZO00229.1"/>
    <property type="molecule type" value="Genomic_DNA"/>
</dbReference>
<dbReference type="Gene3D" id="3.40.190.150">
    <property type="entry name" value="Bordetella uptake gene, domain 1"/>
    <property type="match status" value="1"/>
</dbReference>
<accession>A0A9E6UNI2</accession>
<dbReference type="SUPFAM" id="SSF53850">
    <property type="entry name" value="Periplasmic binding protein-like II"/>
    <property type="match status" value="1"/>
</dbReference>
<dbReference type="Proteomes" id="UP000825701">
    <property type="component" value="Chromosome"/>
</dbReference>
<name>A0A9E6UNI2_9HYPH</name>